<gene>
    <name evidence="2" type="ORF">STCU_10166</name>
</gene>
<dbReference type="AlphaFoldDB" id="S9UUE4"/>
<proteinExistence type="predicted"/>
<keyword evidence="1" id="KW-1133">Transmembrane helix</keyword>
<keyword evidence="1" id="KW-0812">Transmembrane</keyword>
<comment type="caution">
    <text evidence="2">The sequence shown here is derived from an EMBL/GenBank/DDBJ whole genome shotgun (WGS) entry which is preliminary data.</text>
</comment>
<dbReference type="EMBL" id="ATMH01010091">
    <property type="protein sequence ID" value="EPY18131.1"/>
    <property type="molecule type" value="Genomic_DNA"/>
</dbReference>
<accession>S9UUE4</accession>
<organism evidence="2 3">
    <name type="scientific">Strigomonas culicis</name>
    <dbReference type="NCBI Taxonomy" id="28005"/>
    <lineage>
        <taxon>Eukaryota</taxon>
        <taxon>Discoba</taxon>
        <taxon>Euglenozoa</taxon>
        <taxon>Kinetoplastea</taxon>
        <taxon>Metakinetoplastina</taxon>
        <taxon>Trypanosomatida</taxon>
        <taxon>Trypanosomatidae</taxon>
        <taxon>Strigomonadinae</taxon>
        <taxon>Strigomonas</taxon>
    </lineage>
</organism>
<reference evidence="2 3" key="1">
    <citation type="journal article" date="2013" name="PLoS ONE">
        <title>Predicting the Proteins of Angomonas deanei, Strigomonas culicis and Their Respective Endosymbionts Reveals New Aspects of the Trypanosomatidae Family.</title>
        <authorList>
            <person name="Motta M.C."/>
            <person name="Martins A.C."/>
            <person name="de Souza S.S."/>
            <person name="Catta-Preta C.M."/>
            <person name="Silva R."/>
            <person name="Klein C.C."/>
            <person name="de Almeida L.G."/>
            <person name="de Lima Cunha O."/>
            <person name="Ciapina L.P."/>
            <person name="Brocchi M."/>
            <person name="Colabardini A.C."/>
            <person name="de Araujo Lima B."/>
            <person name="Machado C.R."/>
            <person name="de Almeida Soares C.M."/>
            <person name="Probst C.M."/>
            <person name="de Menezes C.B."/>
            <person name="Thompson C.E."/>
            <person name="Bartholomeu D.C."/>
            <person name="Gradia D.F."/>
            <person name="Pavoni D.P."/>
            <person name="Grisard E.C."/>
            <person name="Fantinatti-Garboggini F."/>
            <person name="Marchini F.K."/>
            <person name="Rodrigues-Luiz G.F."/>
            <person name="Wagner G."/>
            <person name="Goldman G.H."/>
            <person name="Fietto J.L."/>
            <person name="Elias M.C."/>
            <person name="Goldman M.H."/>
            <person name="Sagot M.F."/>
            <person name="Pereira M."/>
            <person name="Stoco P.H."/>
            <person name="de Mendonca-Neto R.P."/>
            <person name="Teixeira S.M."/>
            <person name="Maciel T.E."/>
            <person name="de Oliveira Mendes T.A."/>
            <person name="Urmenyi T.P."/>
            <person name="de Souza W."/>
            <person name="Schenkman S."/>
            <person name="de Vasconcelos A.T."/>
        </authorList>
    </citation>
    <scope>NUCLEOTIDE SEQUENCE [LARGE SCALE GENOMIC DNA]</scope>
</reference>
<evidence type="ECO:0000256" key="1">
    <source>
        <dbReference type="SAM" id="Phobius"/>
    </source>
</evidence>
<keyword evidence="1" id="KW-0472">Membrane</keyword>
<dbReference type="Proteomes" id="UP000015354">
    <property type="component" value="Unassembled WGS sequence"/>
</dbReference>
<evidence type="ECO:0000313" key="2">
    <source>
        <dbReference type="EMBL" id="EPY18131.1"/>
    </source>
</evidence>
<name>S9UUE4_9TRYP</name>
<protein>
    <submittedName>
        <fullName evidence="2">Uncharacterized protein</fullName>
    </submittedName>
</protein>
<feature type="transmembrane region" description="Helical" evidence="1">
    <location>
        <begin position="53"/>
        <end position="72"/>
    </location>
</feature>
<evidence type="ECO:0000313" key="3">
    <source>
        <dbReference type="Proteomes" id="UP000015354"/>
    </source>
</evidence>
<keyword evidence="3" id="KW-1185">Reference proteome</keyword>
<sequence length="82" mass="9416">MLSEEWPTAWSIRRCRSATSFSSCGSSWLCTVCGAFSMKMLRASSTASATDMASCSLVYLSFFLFICFFFLFRIDKNYFLFF</sequence>